<evidence type="ECO:0008006" key="3">
    <source>
        <dbReference type="Google" id="ProtNLM"/>
    </source>
</evidence>
<sequence length="155" mass="15841">MTTEGFREVDDDLLADYLGGALDGTPQQAEIDRLVSTDPAWADAYALLTPAVTEVRADLARWAEPAPEMPPAIVDRLAAALAGAKSTNDTATADQDPAATPRVDMAGVDMAGVDMAGVDMAGVDMAGVDMAGVDMAGETTPSLVVPVQGGAGRRP</sequence>
<feature type="non-terminal residue" evidence="1">
    <location>
        <position position="155"/>
    </location>
</feature>
<evidence type="ECO:0000313" key="1">
    <source>
        <dbReference type="EMBL" id="MBM0278553.1"/>
    </source>
</evidence>
<dbReference type="Proteomes" id="UP000622245">
    <property type="component" value="Unassembled WGS sequence"/>
</dbReference>
<organism evidence="1 2">
    <name type="scientific">Micromonospora tarensis</name>
    <dbReference type="NCBI Taxonomy" id="2806100"/>
    <lineage>
        <taxon>Bacteria</taxon>
        <taxon>Bacillati</taxon>
        <taxon>Actinomycetota</taxon>
        <taxon>Actinomycetes</taxon>
        <taxon>Micromonosporales</taxon>
        <taxon>Micromonosporaceae</taxon>
        <taxon>Micromonospora</taxon>
    </lineage>
</organism>
<dbReference type="EMBL" id="JAEVHL010000181">
    <property type="protein sequence ID" value="MBM0278553.1"/>
    <property type="molecule type" value="Genomic_DNA"/>
</dbReference>
<accession>A0ABS1YM99</accession>
<proteinExistence type="predicted"/>
<evidence type="ECO:0000313" key="2">
    <source>
        <dbReference type="Proteomes" id="UP000622245"/>
    </source>
</evidence>
<keyword evidence="2" id="KW-1185">Reference proteome</keyword>
<name>A0ABS1YM99_9ACTN</name>
<protein>
    <recommendedName>
        <fullName evidence="3">Pentapeptide repeat-containing protein</fullName>
    </recommendedName>
</protein>
<comment type="caution">
    <text evidence="1">The sequence shown here is derived from an EMBL/GenBank/DDBJ whole genome shotgun (WGS) entry which is preliminary data.</text>
</comment>
<reference evidence="1 2" key="1">
    <citation type="submission" date="2021-01" db="EMBL/GenBank/DDBJ databases">
        <title>Draft genome sequence of Micromonospora sp. strain STR1s_6.</title>
        <authorList>
            <person name="Karlyshev A."/>
            <person name="Jawad R."/>
        </authorList>
    </citation>
    <scope>NUCLEOTIDE SEQUENCE [LARGE SCALE GENOMIC DNA]</scope>
    <source>
        <strain evidence="1 2">STR1S-6</strain>
    </source>
</reference>
<gene>
    <name evidence="1" type="ORF">JM949_26120</name>
</gene>